<evidence type="ECO:0000313" key="2">
    <source>
        <dbReference type="EMBL" id="PNT67215.1"/>
    </source>
</evidence>
<dbReference type="Proteomes" id="UP000008810">
    <property type="component" value="Chromosome 3"/>
</dbReference>
<feature type="region of interest" description="Disordered" evidence="1">
    <location>
        <begin position="81"/>
        <end position="121"/>
    </location>
</feature>
<evidence type="ECO:0000256" key="1">
    <source>
        <dbReference type="SAM" id="MobiDB-lite"/>
    </source>
</evidence>
<dbReference type="EnsemblPlants" id="PNT67215">
    <property type="protein sequence ID" value="PNT67215"/>
    <property type="gene ID" value="BRADI_3g22733v3"/>
</dbReference>
<dbReference type="InParanoid" id="A0A2K2CYW0"/>
<feature type="compositionally biased region" description="Polar residues" evidence="1">
    <location>
        <begin position="100"/>
        <end position="109"/>
    </location>
</feature>
<evidence type="ECO:0000313" key="4">
    <source>
        <dbReference type="Proteomes" id="UP000008810"/>
    </source>
</evidence>
<keyword evidence="4" id="KW-1185">Reference proteome</keyword>
<proteinExistence type="predicted"/>
<evidence type="ECO:0000313" key="3">
    <source>
        <dbReference type="EnsemblPlants" id="PNT67215"/>
    </source>
</evidence>
<dbReference type="EMBL" id="CM000882">
    <property type="protein sequence ID" value="PNT67215.1"/>
    <property type="molecule type" value="Genomic_DNA"/>
</dbReference>
<reference evidence="2 3" key="1">
    <citation type="journal article" date="2010" name="Nature">
        <title>Genome sequencing and analysis of the model grass Brachypodium distachyon.</title>
        <authorList>
            <consortium name="International Brachypodium Initiative"/>
        </authorList>
    </citation>
    <scope>NUCLEOTIDE SEQUENCE [LARGE SCALE GENOMIC DNA]</scope>
    <source>
        <strain evidence="2 3">Bd21</strain>
    </source>
</reference>
<reference evidence="3" key="3">
    <citation type="submission" date="2018-08" db="UniProtKB">
        <authorList>
            <consortium name="EnsemblPlants"/>
        </authorList>
    </citation>
    <scope>IDENTIFICATION</scope>
    <source>
        <strain evidence="3">cv. Bd21</strain>
    </source>
</reference>
<feature type="region of interest" description="Disordered" evidence="1">
    <location>
        <begin position="34"/>
        <end position="68"/>
    </location>
</feature>
<protein>
    <submittedName>
        <fullName evidence="2 3">Uncharacterized protein</fullName>
    </submittedName>
</protein>
<sequence length="121" mass="12645">MLGHGTARSTRRRMRLPVVCFAVCSTPDLRRRGLAAERRSSPASCNTGGRRFQHNRTPVPASSPLLCSTNGLASQHRRLPLCSTGLTSPPPPLPAPAAITRSSAASPYSTGGLARGSTASP</sequence>
<dbReference type="AlphaFoldDB" id="A0A2K2CYW0"/>
<name>A0A2K2CYW0_BRADI</name>
<organism evidence="2">
    <name type="scientific">Brachypodium distachyon</name>
    <name type="common">Purple false brome</name>
    <name type="synonym">Trachynia distachya</name>
    <dbReference type="NCBI Taxonomy" id="15368"/>
    <lineage>
        <taxon>Eukaryota</taxon>
        <taxon>Viridiplantae</taxon>
        <taxon>Streptophyta</taxon>
        <taxon>Embryophyta</taxon>
        <taxon>Tracheophyta</taxon>
        <taxon>Spermatophyta</taxon>
        <taxon>Magnoliopsida</taxon>
        <taxon>Liliopsida</taxon>
        <taxon>Poales</taxon>
        <taxon>Poaceae</taxon>
        <taxon>BOP clade</taxon>
        <taxon>Pooideae</taxon>
        <taxon>Stipodae</taxon>
        <taxon>Brachypodieae</taxon>
        <taxon>Brachypodium</taxon>
    </lineage>
</organism>
<dbReference type="Gramene" id="PNT67215">
    <property type="protein sequence ID" value="PNT67215"/>
    <property type="gene ID" value="BRADI_3g22733v3"/>
</dbReference>
<reference evidence="2" key="2">
    <citation type="submission" date="2017-06" db="EMBL/GenBank/DDBJ databases">
        <title>WGS assembly of Brachypodium distachyon.</title>
        <authorList>
            <consortium name="The International Brachypodium Initiative"/>
            <person name="Lucas S."/>
            <person name="Harmon-Smith M."/>
            <person name="Lail K."/>
            <person name="Tice H."/>
            <person name="Grimwood J."/>
            <person name="Bruce D."/>
            <person name="Barry K."/>
            <person name="Shu S."/>
            <person name="Lindquist E."/>
            <person name="Wang M."/>
            <person name="Pitluck S."/>
            <person name="Vogel J.P."/>
            <person name="Garvin D.F."/>
            <person name="Mockler T.C."/>
            <person name="Schmutz J."/>
            <person name="Rokhsar D."/>
            <person name="Bevan M.W."/>
        </authorList>
    </citation>
    <scope>NUCLEOTIDE SEQUENCE</scope>
    <source>
        <strain evidence="2">Bd21</strain>
    </source>
</reference>
<gene>
    <name evidence="2" type="ORF">BRADI_3g22733v3</name>
</gene>
<accession>A0A2K2CYW0</accession>